<keyword evidence="3 4" id="KW-0460">Magnesium</keyword>
<comment type="catalytic activity">
    <reaction evidence="1 4">
        <text>adenosine 3',5'-bisphosphate + H2O = AMP + phosphate</text>
        <dbReference type="Rhea" id="RHEA:10040"/>
        <dbReference type="ChEBI" id="CHEBI:15377"/>
        <dbReference type="ChEBI" id="CHEBI:43474"/>
        <dbReference type="ChEBI" id="CHEBI:58343"/>
        <dbReference type="ChEBI" id="CHEBI:456215"/>
        <dbReference type="EC" id="3.1.3.7"/>
    </reaction>
</comment>
<feature type="binding site" evidence="4">
    <location>
        <position position="234"/>
    </location>
    <ligand>
        <name>Mg(2+)</name>
        <dbReference type="ChEBI" id="CHEBI:18420"/>
        <label>2</label>
    </ligand>
</feature>
<evidence type="ECO:0000256" key="2">
    <source>
        <dbReference type="ARBA" id="ARBA00022723"/>
    </source>
</evidence>
<feature type="binding site" evidence="5">
    <location>
        <position position="81"/>
    </location>
    <ligand>
        <name>Mg(2+)</name>
        <dbReference type="ChEBI" id="CHEBI:18420"/>
        <label>1</label>
        <note>catalytic</note>
    </ligand>
</feature>
<keyword evidence="4" id="KW-0472">Membrane</keyword>
<dbReference type="Pfam" id="PF00459">
    <property type="entry name" value="Inositol_P"/>
    <property type="match status" value="1"/>
</dbReference>
<comment type="subcellular location">
    <subcellularLocation>
        <location evidence="4">Cell inner membrane</location>
        <topology evidence="4">Peripheral membrane protein</topology>
        <orientation evidence="4">Cytoplasmic side</orientation>
    </subcellularLocation>
</comment>
<dbReference type="FunFam" id="3.40.190.80:FF:000005">
    <property type="entry name" value="3'(2'),5'-bisphosphate nucleotidase CysQ"/>
    <property type="match status" value="1"/>
</dbReference>
<dbReference type="SUPFAM" id="SSF56655">
    <property type="entry name" value="Carbohydrate phosphatase"/>
    <property type="match status" value="1"/>
</dbReference>
<proteinExistence type="inferred from homology"/>
<dbReference type="CDD" id="cd01638">
    <property type="entry name" value="CysQ"/>
    <property type="match status" value="1"/>
</dbReference>
<feature type="binding site" evidence="5">
    <location>
        <position position="234"/>
    </location>
    <ligand>
        <name>Mg(2+)</name>
        <dbReference type="ChEBI" id="CHEBI:18420"/>
        <label>1</label>
        <note>catalytic</note>
    </ligand>
</feature>
<evidence type="ECO:0000313" key="6">
    <source>
        <dbReference type="EMBL" id="MDO6670856.1"/>
    </source>
</evidence>
<feature type="binding site" evidence="5">
    <location>
        <position position="103"/>
    </location>
    <ligand>
        <name>Mg(2+)</name>
        <dbReference type="ChEBI" id="CHEBI:18420"/>
        <label>1</label>
        <note>catalytic</note>
    </ligand>
</feature>
<dbReference type="GO" id="GO:0000287">
    <property type="term" value="F:magnesium ion binding"/>
    <property type="evidence" value="ECO:0007669"/>
    <property type="project" value="UniProtKB-UniRule"/>
</dbReference>
<dbReference type="InterPro" id="IPR006240">
    <property type="entry name" value="CysQ"/>
</dbReference>
<dbReference type="PROSITE" id="PS00629">
    <property type="entry name" value="IMP_1"/>
    <property type="match status" value="1"/>
</dbReference>
<accession>A0AAP4TXP9</accession>
<keyword evidence="2 4" id="KW-0479">Metal-binding</keyword>
<feature type="binding site" evidence="4">
    <location>
        <position position="101"/>
    </location>
    <ligand>
        <name>Mg(2+)</name>
        <dbReference type="ChEBI" id="CHEBI:18420"/>
        <label>1</label>
    </ligand>
</feature>
<organism evidence="6 7">
    <name type="scientific">Cobetia amphilecti</name>
    <dbReference type="NCBI Taxonomy" id="1055104"/>
    <lineage>
        <taxon>Bacteria</taxon>
        <taxon>Pseudomonadati</taxon>
        <taxon>Pseudomonadota</taxon>
        <taxon>Gammaproteobacteria</taxon>
        <taxon>Oceanospirillales</taxon>
        <taxon>Halomonadaceae</taxon>
        <taxon>Cobetia</taxon>
    </lineage>
</organism>
<feature type="binding site" evidence="4">
    <location>
        <position position="104"/>
    </location>
    <ligand>
        <name>Mg(2+)</name>
        <dbReference type="ChEBI" id="CHEBI:18420"/>
        <label>2</label>
    </ligand>
</feature>
<feature type="binding site" evidence="5">
    <location>
        <position position="101"/>
    </location>
    <ligand>
        <name>Mg(2+)</name>
        <dbReference type="ChEBI" id="CHEBI:18420"/>
        <label>1</label>
        <note>catalytic</note>
    </ligand>
</feature>
<feature type="binding site" evidence="5">
    <location>
        <position position="104"/>
    </location>
    <ligand>
        <name>Mg(2+)</name>
        <dbReference type="ChEBI" id="CHEBI:18420"/>
        <label>1</label>
        <note>catalytic</note>
    </ligand>
</feature>
<reference evidence="6" key="1">
    <citation type="submission" date="2023-07" db="EMBL/GenBank/DDBJ databases">
        <title>Genome content predicts the carbon catabolic preferences of heterotrophic bacteria.</title>
        <authorList>
            <person name="Gralka M."/>
        </authorList>
    </citation>
    <scope>NUCLEOTIDE SEQUENCE</scope>
    <source>
        <strain evidence="6">C2R13</strain>
    </source>
</reference>
<feature type="binding site" evidence="4">
    <location>
        <position position="103"/>
    </location>
    <ligand>
        <name>Mg(2+)</name>
        <dbReference type="ChEBI" id="CHEBI:18420"/>
        <label>1</label>
    </ligand>
</feature>
<feature type="binding site" evidence="4">
    <location>
        <position position="81"/>
    </location>
    <ligand>
        <name>Mg(2+)</name>
        <dbReference type="ChEBI" id="CHEBI:18420"/>
        <label>1</label>
    </ligand>
</feature>
<keyword evidence="4 6" id="KW-0378">Hydrolase</keyword>
<feature type="binding site" evidence="4">
    <location>
        <begin position="103"/>
        <end position="106"/>
    </location>
    <ligand>
        <name>substrate</name>
    </ligand>
</feature>
<evidence type="ECO:0000256" key="3">
    <source>
        <dbReference type="ARBA" id="ARBA00022842"/>
    </source>
</evidence>
<name>A0AAP4TXP9_9GAMM</name>
<dbReference type="Gene3D" id="3.40.190.80">
    <property type="match status" value="1"/>
</dbReference>
<comment type="function">
    <text evidence="4">Converts adenosine-3',5'-bisphosphate (PAP) to AMP.</text>
</comment>
<evidence type="ECO:0000313" key="7">
    <source>
        <dbReference type="Proteomes" id="UP001170481"/>
    </source>
</evidence>
<comment type="cofactor">
    <cofactor evidence="4 5">
        <name>Mg(2+)</name>
        <dbReference type="ChEBI" id="CHEBI:18420"/>
    </cofactor>
</comment>
<protein>
    <recommendedName>
        <fullName evidence="4">3'(2'),5'-bisphosphate nucleotidase CysQ</fullName>
        <ecNumber evidence="4">3.1.3.7</ecNumber>
    </recommendedName>
    <alternativeName>
        <fullName evidence="4">3'(2'),5-bisphosphonucleoside 3'(2')-phosphohydrolase</fullName>
    </alternativeName>
    <alternativeName>
        <fullName evidence="4">3'-phosphoadenosine 5'-phosphate phosphatase</fullName>
        <shortName evidence="4">PAP phosphatase</shortName>
    </alternativeName>
</protein>
<dbReference type="PANTHER" id="PTHR43028:SF5">
    <property type="entry name" value="3'(2'),5'-BISPHOSPHATE NUCLEOTIDASE 1"/>
    <property type="match status" value="1"/>
</dbReference>
<dbReference type="NCBIfam" id="TIGR01331">
    <property type="entry name" value="bisphos_cysQ"/>
    <property type="match status" value="1"/>
</dbReference>
<dbReference type="GO" id="GO:0005886">
    <property type="term" value="C:plasma membrane"/>
    <property type="evidence" value="ECO:0007669"/>
    <property type="project" value="UniProtKB-SubCell"/>
</dbReference>
<keyword evidence="4" id="KW-1003">Cell membrane</keyword>
<feature type="binding site" evidence="4">
    <location>
        <position position="234"/>
    </location>
    <ligand>
        <name>substrate</name>
    </ligand>
</feature>
<comment type="similarity">
    <text evidence="4">Belongs to the inositol monophosphatase superfamily. CysQ family.</text>
</comment>
<dbReference type="GO" id="GO:0000103">
    <property type="term" value="P:sulfate assimilation"/>
    <property type="evidence" value="ECO:0007669"/>
    <property type="project" value="TreeGrafter"/>
</dbReference>
<comment type="caution">
    <text evidence="6">The sequence shown here is derived from an EMBL/GenBank/DDBJ whole genome shotgun (WGS) entry which is preliminary data.</text>
</comment>
<dbReference type="PANTHER" id="PTHR43028">
    <property type="entry name" value="3'(2'),5'-BISPHOSPHATE NUCLEOTIDASE 1"/>
    <property type="match status" value="1"/>
</dbReference>
<dbReference type="Proteomes" id="UP001170481">
    <property type="component" value="Unassembled WGS sequence"/>
</dbReference>
<dbReference type="GO" id="GO:0050427">
    <property type="term" value="P:3'-phosphoadenosine 5'-phosphosulfate metabolic process"/>
    <property type="evidence" value="ECO:0007669"/>
    <property type="project" value="TreeGrafter"/>
</dbReference>
<dbReference type="AlphaFoldDB" id="A0AAP4TXP9"/>
<dbReference type="EC" id="3.1.3.7" evidence="4"/>
<dbReference type="GO" id="GO:0008441">
    <property type="term" value="F:3'(2'),5'-bisphosphate nucleotidase activity"/>
    <property type="evidence" value="ECO:0007669"/>
    <property type="project" value="UniProtKB-UniRule"/>
</dbReference>
<feature type="binding site" evidence="4">
    <location>
        <position position="81"/>
    </location>
    <ligand>
        <name>substrate</name>
    </ligand>
</feature>
<evidence type="ECO:0000256" key="5">
    <source>
        <dbReference type="PIRSR" id="PIRSR600760-2"/>
    </source>
</evidence>
<evidence type="ECO:0000256" key="4">
    <source>
        <dbReference type="HAMAP-Rule" id="MF_02095"/>
    </source>
</evidence>
<dbReference type="InterPro" id="IPR020583">
    <property type="entry name" value="Inositol_monoP_metal-BS"/>
</dbReference>
<dbReference type="InterPro" id="IPR050725">
    <property type="entry name" value="CysQ/Inositol_MonoPase"/>
</dbReference>
<sequence>MTDTTVSTTDSTTRAMLNALEAIARKAGAAIMEIYESGDFTVDMKSDDSPLTTADRAAHAVIVDGLKAMDAEFGATPILSEEDADISWDVRSDWTRYWLVDPLDGTKEFIKRNGEFTVNIALIEHGVPTMGVVYAPAIETLYVGAQQGEGQAAIAEKQVGEGERQAIAVSDVPSSTDSWRIVGSRSHQTEEFKAFVADFAACDIVAMGSSLKLCLVAEGAADLYPRLGPTCEWDTGAAHAVVEAAGGQVLNAETRQALRYNQHDSVLNPYFIVCAKPAAPWA</sequence>
<keyword evidence="4" id="KW-0997">Cell inner membrane</keyword>
<dbReference type="RefSeq" id="WP_303592730.1">
    <property type="nucleotide sequence ID" value="NZ_JAUORK010000002.1"/>
</dbReference>
<dbReference type="InterPro" id="IPR000760">
    <property type="entry name" value="Inositol_monophosphatase-like"/>
</dbReference>
<evidence type="ECO:0000256" key="1">
    <source>
        <dbReference type="ARBA" id="ARBA00001625"/>
    </source>
</evidence>
<dbReference type="Gene3D" id="3.30.540.10">
    <property type="entry name" value="Fructose-1,6-Bisphosphatase, subunit A, domain 1"/>
    <property type="match status" value="1"/>
</dbReference>
<dbReference type="PRINTS" id="PR00377">
    <property type="entry name" value="IMPHPHTASES"/>
</dbReference>
<gene>
    <name evidence="4 6" type="primary">cysQ</name>
    <name evidence="6" type="ORF">Q4535_01875</name>
</gene>
<feature type="binding site" evidence="4">
    <location>
        <position position="101"/>
    </location>
    <ligand>
        <name>Mg(2+)</name>
        <dbReference type="ChEBI" id="CHEBI:18420"/>
        <label>2</label>
    </ligand>
</feature>
<dbReference type="HAMAP" id="MF_02095">
    <property type="entry name" value="CysQ"/>
    <property type="match status" value="1"/>
</dbReference>
<dbReference type="EMBL" id="JAUORK010000002">
    <property type="protein sequence ID" value="MDO6670856.1"/>
    <property type="molecule type" value="Genomic_DNA"/>
</dbReference>